<proteinExistence type="predicted"/>
<reference evidence="1" key="1">
    <citation type="submission" date="2018-06" db="EMBL/GenBank/DDBJ databases">
        <authorList>
            <person name="Zhirakovskaya E."/>
        </authorList>
    </citation>
    <scope>NUCLEOTIDE SEQUENCE</scope>
</reference>
<dbReference type="NCBIfam" id="NF047658">
    <property type="entry name" value="HYC_CC_PP"/>
    <property type="match status" value="1"/>
</dbReference>
<protein>
    <recommendedName>
        <fullName evidence="2">Secreted protein</fullName>
    </recommendedName>
</protein>
<organism evidence="1">
    <name type="scientific">hydrothermal vent metagenome</name>
    <dbReference type="NCBI Taxonomy" id="652676"/>
    <lineage>
        <taxon>unclassified sequences</taxon>
        <taxon>metagenomes</taxon>
        <taxon>ecological metagenomes</taxon>
    </lineage>
</organism>
<name>A0A3B0QPE1_9ZZZZ</name>
<dbReference type="InterPro" id="IPR058512">
    <property type="entry name" value="DUF8199"/>
</dbReference>
<dbReference type="EMBL" id="UOEB01000003">
    <property type="protein sequence ID" value="VAV82441.1"/>
    <property type="molecule type" value="Genomic_DNA"/>
</dbReference>
<dbReference type="Pfam" id="PF26622">
    <property type="entry name" value="DUF8199"/>
    <property type="match status" value="1"/>
</dbReference>
<evidence type="ECO:0000313" key="1">
    <source>
        <dbReference type="EMBL" id="VAV82441.1"/>
    </source>
</evidence>
<gene>
    <name evidence="1" type="ORF">MNBD_BACTEROID02-1455</name>
</gene>
<dbReference type="InterPro" id="IPR058060">
    <property type="entry name" value="HYC_CC_PP"/>
</dbReference>
<dbReference type="AlphaFoldDB" id="A0A3B0QPE1"/>
<sequence length="138" mass="15769">MKVYLKNITSLFLAFLVLFSTMSLTINEHYCGDILVDITVFTNVNSCGMDMHSSETNSQNIITKNQCCNNEHIVKKGQDELNISTNSLSFDQQLFVASFIYSYINLFEGLDNKITPFKDYSPPIVNKDIQVLYQTFLI</sequence>
<evidence type="ECO:0008006" key="2">
    <source>
        <dbReference type="Google" id="ProtNLM"/>
    </source>
</evidence>
<accession>A0A3B0QPE1</accession>